<protein>
    <submittedName>
        <fullName evidence="1">Uncharacterized protein</fullName>
    </submittedName>
</protein>
<name>A0A8S5LG00_9CAUD</name>
<reference evidence="1" key="1">
    <citation type="journal article" date="2021" name="Proc. Natl. Acad. Sci. U.S.A.">
        <title>A Catalog of Tens of Thousands of Viruses from Human Metagenomes Reveals Hidden Associations with Chronic Diseases.</title>
        <authorList>
            <person name="Tisza M.J."/>
            <person name="Buck C.B."/>
        </authorList>
    </citation>
    <scope>NUCLEOTIDE SEQUENCE</scope>
    <source>
        <strain evidence="1">CtDo63</strain>
    </source>
</reference>
<evidence type="ECO:0000313" key="1">
    <source>
        <dbReference type="EMBL" id="DAD68989.1"/>
    </source>
</evidence>
<sequence>MALGSVSVPGVSKKAKERMMYMDGKLIWSAAMGPDGSSSVTAPAGVDYIIVKQRETAYKDVRIARGCTGTTSLLQSNRYPSESVMLYATVTFDSNGKISYSYPYNSAFGKFTVEGYQYI</sequence>
<dbReference type="EMBL" id="BK014713">
    <property type="protein sequence ID" value="DAD68989.1"/>
    <property type="molecule type" value="Genomic_DNA"/>
</dbReference>
<proteinExistence type="predicted"/>
<accession>A0A8S5LG00</accession>
<organism evidence="1">
    <name type="scientific">Siphoviridae sp. ctDo63</name>
    <dbReference type="NCBI Taxonomy" id="2823571"/>
    <lineage>
        <taxon>Viruses</taxon>
        <taxon>Duplodnaviria</taxon>
        <taxon>Heunggongvirae</taxon>
        <taxon>Uroviricota</taxon>
        <taxon>Caudoviricetes</taxon>
    </lineage>
</organism>